<keyword evidence="1" id="KW-0808">Transferase</keyword>
<name>A0A1H7HQ76_STRJI</name>
<dbReference type="Gene3D" id="3.40.50.150">
    <property type="entry name" value="Vaccinia Virus protein VP39"/>
    <property type="match status" value="1"/>
</dbReference>
<reference evidence="2" key="1">
    <citation type="submission" date="2016-10" db="EMBL/GenBank/DDBJ databases">
        <authorList>
            <person name="Varghese N."/>
        </authorList>
    </citation>
    <scope>NUCLEOTIDE SEQUENCE [LARGE SCALE GENOMIC DNA]</scope>
    <source>
        <strain evidence="2">DSM 45096 / BCRC 16803 / CGMCC 4.1857 / CIP 109030 / JCM 12277 / KCTC 19219 / NBRC 100920 / 33214</strain>
    </source>
</reference>
<dbReference type="SUPFAM" id="SSF53335">
    <property type="entry name" value="S-adenosyl-L-methionine-dependent methyltransferases"/>
    <property type="match status" value="1"/>
</dbReference>
<dbReference type="eggNOG" id="COG3315">
    <property type="taxonomic scope" value="Bacteria"/>
</dbReference>
<dbReference type="STRING" id="235985.SAMN05414137_102240"/>
<gene>
    <name evidence="1" type="ORF">SAMN05414137_102240</name>
</gene>
<dbReference type="GO" id="GO:0032259">
    <property type="term" value="P:methylation"/>
    <property type="evidence" value="ECO:0007669"/>
    <property type="project" value="UniProtKB-KW"/>
</dbReference>
<accession>A0A1H7HQ76</accession>
<evidence type="ECO:0000313" key="2">
    <source>
        <dbReference type="Proteomes" id="UP000183015"/>
    </source>
</evidence>
<organism evidence="1 2">
    <name type="scientific">Streptacidiphilus jiangxiensis</name>
    <dbReference type="NCBI Taxonomy" id="235985"/>
    <lineage>
        <taxon>Bacteria</taxon>
        <taxon>Bacillati</taxon>
        <taxon>Actinomycetota</taxon>
        <taxon>Actinomycetes</taxon>
        <taxon>Kitasatosporales</taxon>
        <taxon>Streptomycetaceae</taxon>
        <taxon>Streptacidiphilus</taxon>
    </lineage>
</organism>
<dbReference type="InterPro" id="IPR006764">
    <property type="entry name" value="SAM_dep_MeTrfase_SAV2177_type"/>
</dbReference>
<dbReference type="EMBL" id="FOAZ01000002">
    <property type="protein sequence ID" value="SEK50375.1"/>
    <property type="molecule type" value="Genomic_DNA"/>
</dbReference>
<dbReference type="Pfam" id="PF04672">
    <property type="entry name" value="Methyltransf_19"/>
    <property type="match status" value="1"/>
</dbReference>
<dbReference type="AlphaFoldDB" id="A0A1H7HQ76"/>
<dbReference type="Proteomes" id="UP000183015">
    <property type="component" value="Unassembled WGS sequence"/>
</dbReference>
<keyword evidence="2" id="KW-1185">Reference proteome</keyword>
<keyword evidence="1" id="KW-0489">Methyltransferase</keyword>
<dbReference type="GO" id="GO:0008168">
    <property type="term" value="F:methyltransferase activity"/>
    <property type="evidence" value="ECO:0007669"/>
    <property type="project" value="UniProtKB-KW"/>
</dbReference>
<dbReference type="InterPro" id="IPR029063">
    <property type="entry name" value="SAM-dependent_MTases_sf"/>
</dbReference>
<dbReference type="PIRSF" id="PIRSF017393">
    <property type="entry name" value="MTase_SAV2177"/>
    <property type="match status" value="1"/>
</dbReference>
<evidence type="ECO:0000313" key="1">
    <source>
        <dbReference type="EMBL" id="SEK50375.1"/>
    </source>
</evidence>
<proteinExistence type="predicted"/>
<protein>
    <submittedName>
        <fullName evidence="1">S-adenosyl methyltransferase</fullName>
    </submittedName>
</protein>
<sequence>MQAQSADGQQASALRTDIAHSARIYDFFLGGKDNFPVDREAAADIEAVWPSLPLSMRANRQFMRRAVHRLAAEHGVRQFLDLGTGLPTEPNVHQVAQAVHPDARVVYVDNDPLVLAHARALLTGTREGRITYIDADLHDTGAILASPQLHQVLDLERPVAVSLFAILQFVVDEEAARGVIRDLVAPLASGSYLALSTVTADSNPKEVTEGLAVYAARGIPERARTRDEVAALLTSAGLEIVDPGVRLVHRWHPDEESAALPDACVQMHGAIARKP</sequence>